<keyword evidence="3 12" id="KW-0808">Transferase</keyword>
<evidence type="ECO:0000256" key="4">
    <source>
        <dbReference type="ARBA" id="ARBA00022695"/>
    </source>
</evidence>
<dbReference type="OrthoDB" id="9770982at2"/>
<evidence type="ECO:0000256" key="9">
    <source>
        <dbReference type="NCBIfam" id="TIGR01128"/>
    </source>
</evidence>
<dbReference type="PANTHER" id="PTHR34388:SF1">
    <property type="entry name" value="DNA POLYMERASE III SUBUNIT DELTA"/>
    <property type="match status" value="1"/>
</dbReference>
<evidence type="ECO:0000256" key="8">
    <source>
        <dbReference type="ARBA" id="ARBA00049244"/>
    </source>
</evidence>
<dbReference type="InterPro" id="IPR010372">
    <property type="entry name" value="DNA_pol3_delta_N"/>
</dbReference>
<dbReference type="Pfam" id="PF14840">
    <property type="entry name" value="DNA_pol3_delt_C"/>
    <property type="match status" value="1"/>
</dbReference>
<dbReference type="EC" id="2.7.7.7" evidence="1 9"/>
<dbReference type="InterPro" id="IPR008921">
    <property type="entry name" value="DNA_pol3_clamp-load_cplx_C"/>
</dbReference>
<dbReference type="GeneID" id="28540281"/>
<proteinExistence type="inferred from homology"/>
<sequence length="344" mass="40018">MRVFPEQLAQNLERGLRQCYLLFGNEPLLKLECLDQIRQYSQKQGFDEKHQFILDKQLDWDQVFDCTQSLSLFSSRQVLEFSIPDTGLTTSHTNKIKELVPALHDDILLVFQGPRVNKSQENTQWFKALTQLGLFVPCNTPDNQQLPRFIQNRCKKLKLKPDNEAVQMLAQWHEGNLLALAQSLDKLALLYPDGLLTLIRIEEALNRNNHFTPFQLVDTLLLGQAKRAQRVLRQLESEGMEVVILLRTLQKEFFLLQNFQQAIIQGESMFVVFDRYKVWQNRRPLYQAALQRLSMVQIQRLIRSLAQMEIATKTDFDTNCWPLLSQLTLDACNIHISVTPNLSH</sequence>
<dbReference type="NCBIfam" id="TIGR01128">
    <property type="entry name" value="holA"/>
    <property type="match status" value="1"/>
</dbReference>
<dbReference type="KEGG" id="awd:AWOD_I_0722"/>
<dbReference type="HOGENOM" id="CLU_044694_0_2_6"/>
<dbReference type="PANTHER" id="PTHR34388">
    <property type="entry name" value="DNA POLYMERASE III SUBUNIT DELTA"/>
    <property type="match status" value="1"/>
</dbReference>
<name>A0A090IJN6_9GAMM</name>
<dbReference type="SUPFAM" id="SSF52540">
    <property type="entry name" value="P-loop containing nucleoside triphosphate hydrolases"/>
    <property type="match status" value="1"/>
</dbReference>
<dbReference type="GO" id="GO:0003887">
    <property type="term" value="F:DNA-directed DNA polymerase activity"/>
    <property type="evidence" value="ECO:0007669"/>
    <property type="project" value="UniProtKB-UniRule"/>
</dbReference>
<dbReference type="PATRIC" id="fig|80852.17.peg.733"/>
<reference evidence="13" key="1">
    <citation type="submission" date="2014-09" db="EMBL/GenBank/DDBJ databases">
        <authorList>
            <person name="Hjerde E."/>
        </authorList>
    </citation>
    <scope>NUCLEOTIDE SEQUENCE [LARGE SCALE GENOMIC DNA]</scope>
    <source>
        <strain evidence="13">06/09/139</strain>
    </source>
</reference>
<dbReference type="STRING" id="80852.AWOD_I_0722"/>
<dbReference type="Gene3D" id="1.20.272.10">
    <property type="match status" value="1"/>
</dbReference>
<keyword evidence="13" id="KW-1185">Reference proteome</keyword>
<comment type="similarity">
    <text evidence="7">Belongs to the DNA polymerase HolA subunit family.</text>
</comment>
<evidence type="ECO:0000313" key="12">
    <source>
        <dbReference type="EMBL" id="CED70816.1"/>
    </source>
</evidence>
<keyword evidence="6" id="KW-0239">DNA-directed DNA polymerase</keyword>
<evidence type="ECO:0000259" key="10">
    <source>
        <dbReference type="Pfam" id="PF06144"/>
    </source>
</evidence>
<dbReference type="Proteomes" id="UP000032427">
    <property type="component" value="Chromosome 1"/>
</dbReference>
<dbReference type="Gene3D" id="1.10.8.60">
    <property type="match status" value="1"/>
</dbReference>
<dbReference type="InterPro" id="IPR032780">
    <property type="entry name" value="DNA_pol3_delt_C"/>
</dbReference>
<dbReference type="SUPFAM" id="SSF48019">
    <property type="entry name" value="post-AAA+ oligomerization domain-like"/>
    <property type="match status" value="1"/>
</dbReference>
<evidence type="ECO:0000256" key="3">
    <source>
        <dbReference type="ARBA" id="ARBA00022679"/>
    </source>
</evidence>
<evidence type="ECO:0000256" key="6">
    <source>
        <dbReference type="ARBA" id="ARBA00022932"/>
    </source>
</evidence>
<feature type="domain" description="DNA polymerase III subunit delta C-terminal" evidence="11">
    <location>
        <begin position="213"/>
        <end position="333"/>
    </location>
</feature>
<dbReference type="Pfam" id="PF06144">
    <property type="entry name" value="DNA_pol3_delta"/>
    <property type="match status" value="1"/>
</dbReference>
<comment type="catalytic activity">
    <reaction evidence="8">
        <text>DNA(n) + a 2'-deoxyribonucleoside 5'-triphosphate = DNA(n+1) + diphosphate</text>
        <dbReference type="Rhea" id="RHEA:22508"/>
        <dbReference type="Rhea" id="RHEA-COMP:17339"/>
        <dbReference type="Rhea" id="RHEA-COMP:17340"/>
        <dbReference type="ChEBI" id="CHEBI:33019"/>
        <dbReference type="ChEBI" id="CHEBI:61560"/>
        <dbReference type="ChEBI" id="CHEBI:173112"/>
        <dbReference type="EC" id="2.7.7.7"/>
    </reaction>
</comment>
<organism evidence="12 13">
    <name type="scientific">Aliivibrio wodanis</name>
    <dbReference type="NCBI Taxonomy" id="80852"/>
    <lineage>
        <taxon>Bacteria</taxon>
        <taxon>Pseudomonadati</taxon>
        <taxon>Pseudomonadota</taxon>
        <taxon>Gammaproteobacteria</taxon>
        <taxon>Vibrionales</taxon>
        <taxon>Vibrionaceae</taxon>
        <taxon>Aliivibrio</taxon>
    </lineage>
</organism>
<accession>A0A090IJN6</accession>
<dbReference type="EMBL" id="LN554846">
    <property type="protein sequence ID" value="CED70816.1"/>
    <property type="molecule type" value="Genomic_DNA"/>
</dbReference>
<dbReference type="CDD" id="cd18138">
    <property type="entry name" value="HLD_clamp_pol_III_delta"/>
    <property type="match status" value="1"/>
</dbReference>
<evidence type="ECO:0000313" key="13">
    <source>
        <dbReference type="Proteomes" id="UP000032427"/>
    </source>
</evidence>
<keyword evidence="5" id="KW-0235">DNA replication</keyword>
<dbReference type="GO" id="GO:0003677">
    <property type="term" value="F:DNA binding"/>
    <property type="evidence" value="ECO:0007669"/>
    <property type="project" value="InterPro"/>
</dbReference>
<keyword evidence="4 12" id="KW-0548">Nucleotidyltransferase</keyword>
<evidence type="ECO:0000256" key="7">
    <source>
        <dbReference type="ARBA" id="ARBA00034754"/>
    </source>
</evidence>
<dbReference type="AlphaFoldDB" id="A0A090IJN6"/>
<gene>
    <name evidence="12" type="primary">holA</name>
    <name evidence="12" type="ORF">AWOD_I_0722</name>
</gene>
<dbReference type="Gene3D" id="3.40.50.300">
    <property type="entry name" value="P-loop containing nucleotide triphosphate hydrolases"/>
    <property type="match status" value="1"/>
</dbReference>
<evidence type="ECO:0000259" key="11">
    <source>
        <dbReference type="Pfam" id="PF14840"/>
    </source>
</evidence>
<protein>
    <recommendedName>
        <fullName evidence="2 9">DNA polymerase III subunit delta</fullName>
        <ecNumber evidence="1 9">2.7.7.7</ecNumber>
    </recommendedName>
</protein>
<dbReference type="InterPro" id="IPR005790">
    <property type="entry name" value="DNA_polIII_delta"/>
</dbReference>
<feature type="domain" description="DNA polymerase III delta N-terminal" evidence="10">
    <location>
        <begin position="20"/>
        <end position="138"/>
    </location>
</feature>
<dbReference type="GO" id="GO:0006261">
    <property type="term" value="P:DNA-templated DNA replication"/>
    <property type="evidence" value="ECO:0007669"/>
    <property type="project" value="TreeGrafter"/>
</dbReference>
<evidence type="ECO:0000256" key="2">
    <source>
        <dbReference type="ARBA" id="ARBA00017703"/>
    </source>
</evidence>
<evidence type="ECO:0000256" key="5">
    <source>
        <dbReference type="ARBA" id="ARBA00022705"/>
    </source>
</evidence>
<evidence type="ECO:0000256" key="1">
    <source>
        <dbReference type="ARBA" id="ARBA00012417"/>
    </source>
</evidence>
<dbReference type="InterPro" id="IPR027417">
    <property type="entry name" value="P-loop_NTPase"/>
</dbReference>
<dbReference type="GO" id="GO:0009360">
    <property type="term" value="C:DNA polymerase III complex"/>
    <property type="evidence" value="ECO:0007669"/>
    <property type="project" value="UniProtKB-UniRule"/>
</dbReference>